<reference evidence="1 2" key="1">
    <citation type="submission" date="2024-03" db="EMBL/GenBank/DDBJ databases">
        <title>Human intestinal bacterial collection.</title>
        <authorList>
            <person name="Pauvert C."/>
            <person name="Hitch T.C.A."/>
            <person name="Clavel T."/>
        </authorList>
    </citation>
    <scope>NUCLEOTIDE SEQUENCE [LARGE SCALE GENOMIC DNA]</scope>
    <source>
        <strain evidence="1 2">CLA-AA-H78B</strain>
    </source>
</reference>
<organism evidence="1 2">
    <name type="scientific">Hominiventricola aquisgranensis</name>
    <dbReference type="NCBI Taxonomy" id="3133164"/>
    <lineage>
        <taxon>Bacteria</taxon>
        <taxon>Bacillati</taxon>
        <taxon>Bacillota</taxon>
        <taxon>Clostridia</taxon>
        <taxon>Lachnospirales</taxon>
        <taxon>Lachnospiraceae</taxon>
        <taxon>Hominiventricola</taxon>
    </lineage>
</organism>
<proteinExistence type="predicted"/>
<protein>
    <recommendedName>
        <fullName evidence="3">HNH endonuclease</fullName>
    </recommendedName>
</protein>
<dbReference type="EMBL" id="JBBMFC010000002">
    <property type="protein sequence ID" value="MEQ2577524.1"/>
    <property type="molecule type" value="Genomic_DNA"/>
</dbReference>
<dbReference type="Gene3D" id="1.10.30.50">
    <property type="match status" value="1"/>
</dbReference>
<evidence type="ECO:0000313" key="2">
    <source>
        <dbReference type="Proteomes" id="UP001470288"/>
    </source>
</evidence>
<name>A0ABV1HX76_9FIRM</name>
<accession>A0ABV1HX76</accession>
<evidence type="ECO:0000313" key="1">
    <source>
        <dbReference type="EMBL" id="MEQ2577524.1"/>
    </source>
</evidence>
<dbReference type="CDD" id="cd00085">
    <property type="entry name" value="HNHc"/>
    <property type="match status" value="1"/>
</dbReference>
<keyword evidence="2" id="KW-1185">Reference proteome</keyword>
<comment type="caution">
    <text evidence="1">The sequence shown here is derived from an EMBL/GenBank/DDBJ whole genome shotgun (WGS) entry which is preliminary data.</text>
</comment>
<dbReference type="RefSeq" id="WP_349143580.1">
    <property type="nucleotide sequence ID" value="NZ_JBBMFC010000002.1"/>
</dbReference>
<dbReference type="InterPro" id="IPR003615">
    <property type="entry name" value="HNH_nuc"/>
</dbReference>
<dbReference type="Proteomes" id="UP001470288">
    <property type="component" value="Unassembled WGS sequence"/>
</dbReference>
<sequence>MGKIDVIEQAANRLLQHNVAEARIVIETGYPFYKLSSQGRNYTDKEKMAQFVRDGFIDRYSGQKLVNPGILKVLSYYMPETFPYHAHWKMEECHNAYWEFVPTVDHIYPVALGGADSMDNWATISMLHNSIKSNWTLEQLNWKLYDAGDFDKYDGLTGLFTKLVEADKKLLSDSYIKRWYRLSVAIASK</sequence>
<evidence type="ECO:0008006" key="3">
    <source>
        <dbReference type="Google" id="ProtNLM"/>
    </source>
</evidence>
<gene>
    <name evidence="1" type="ORF">WMO62_01555</name>
</gene>